<dbReference type="InterPro" id="IPR018170">
    <property type="entry name" value="Aldo/ket_reductase_CS"/>
</dbReference>
<keyword evidence="4" id="KW-1185">Reference proteome</keyword>
<accession>A0A9W6LMA0</accession>
<protein>
    <submittedName>
        <fullName evidence="3">Aldo/keto reductase</fullName>
    </submittedName>
</protein>
<dbReference type="EMBL" id="BSDY01000001">
    <property type="protein sequence ID" value="GLI54695.1"/>
    <property type="molecule type" value="Genomic_DNA"/>
</dbReference>
<evidence type="ECO:0000256" key="1">
    <source>
        <dbReference type="ARBA" id="ARBA00023002"/>
    </source>
</evidence>
<dbReference type="PROSITE" id="PS00062">
    <property type="entry name" value="ALDOKETO_REDUCTASE_2"/>
    <property type="match status" value="1"/>
</dbReference>
<dbReference type="InterPro" id="IPR036812">
    <property type="entry name" value="NAD(P)_OxRdtase_dom_sf"/>
</dbReference>
<dbReference type="SUPFAM" id="SSF51430">
    <property type="entry name" value="NAD(P)-linked oxidoreductase"/>
    <property type="match status" value="1"/>
</dbReference>
<dbReference type="GO" id="GO:0016491">
    <property type="term" value="F:oxidoreductase activity"/>
    <property type="evidence" value="ECO:0007669"/>
    <property type="project" value="UniProtKB-KW"/>
</dbReference>
<dbReference type="Gene3D" id="3.20.20.100">
    <property type="entry name" value="NADP-dependent oxidoreductase domain"/>
    <property type="match status" value="1"/>
</dbReference>
<organism evidence="3 4">
    <name type="scientific">Propionigenium maris DSM 9537</name>
    <dbReference type="NCBI Taxonomy" id="1123000"/>
    <lineage>
        <taxon>Bacteria</taxon>
        <taxon>Fusobacteriati</taxon>
        <taxon>Fusobacteriota</taxon>
        <taxon>Fusobacteriia</taxon>
        <taxon>Fusobacteriales</taxon>
        <taxon>Fusobacteriaceae</taxon>
        <taxon>Propionigenium</taxon>
    </lineage>
</organism>
<dbReference type="InterPro" id="IPR050523">
    <property type="entry name" value="AKR_Detox_Biosynth"/>
</dbReference>
<dbReference type="Pfam" id="PF00248">
    <property type="entry name" value="Aldo_ket_red"/>
    <property type="match status" value="1"/>
</dbReference>
<sequence>MEKIRNKKYRKTGRTGDLEISAMGIGTWAFDPKGWTGTTDDESVRVLREALDMGINLIDTAPVYGLGHSERIVGKAIGGYDREDIFIATKCGLIWDEEGRVENNLSRESLLKEIDEILGRLETEYVDLLQVHWPNPAYDIKETFETLAEIKASGKARYIGVSNYSLEDLKRAEELCEITSFQGLYNMLEPNASSYHNIGLGYRSEEEILPYTGERGMIFLLYSPLMQGILAGAGADNIDRLTEGDVRRTNPVLGEEKYYRAAEEIEKIAME</sequence>
<evidence type="ECO:0000313" key="4">
    <source>
        <dbReference type="Proteomes" id="UP001144471"/>
    </source>
</evidence>
<dbReference type="AlphaFoldDB" id="A0A9W6LMA0"/>
<keyword evidence="1" id="KW-0560">Oxidoreductase</keyword>
<gene>
    <name evidence="3" type="ORF">PM10SUCC1_02100</name>
</gene>
<dbReference type="InterPro" id="IPR023210">
    <property type="entry name" value="NADP_OxRdtase_dom"/>
</dbReference>
<comment type="caution">
    <text evidence="3">The sequence shown here is derived from an EMBL/GenBank/DDBJ whole genome shotgun (WGS) entry which is preliminary data.</text>
</comment>
<evidence type="ECO:0000259" key="2">
    <source>
        <dbReference type="Pfam" id="PF00248"/>
    </source>
</evidence>
<dbReference type="GO" id="GO:0005829">
    <property type="term" value="C:cytosol"/>
    <property type="evidence" value="ECO:0007669"/>
    <property type="project" value="TreeGrafter"/>
</dbReference>
<dbReference type="PRINTS" id="PR00069">
    <property type="entry name" value="ALDKETRDTASE"/>
</dbReference>
<feature type="domain" description="NADP-dependent oxidoreductase" evidence="2">
    <location>
        <begin position="23"/>
        <end position="269"/>
    </location>
</feature>
<dbReference type="PANTHER" id="PTHR43364:SF4">
    <property type="entry name" value="NAD(P)-LINKED OXIDOREDUCTASE SUPERFAMILY PROTEIN"/>
    <property type="match status" value="1"/>
</dbReference>
<evidence type="ECO:0000313" key="3">
    <source>
        <dbReference type="EMBL" id="GLI54695.1"/>
    </source>
</evidence>
<proteinExistence type="predicted"/>
<dbReference type="PANTHER" id="PTHR43364">
    <property type="entry name" value="NADH-SPECIFIC METHYLGLYOXAL REDUCTASE-RELATED"/>
    <property type="match status" value="1"/>
</dbReference>
<dbReference type="RefSeq" id="WP_281832584.1">
    <property type="nucleotide sequence ID" value="NZ_BSDY01000001.1"/>
</dbReference>
<dbReference type="Proteomes" id="UP001144471">
    <property type="component" value="Unassembled WGS sequence"/>
</dbReference>
<dbReference type="InterPro" id="IPR020471">
    <property type="entry name" value="AKR"/>
</dbReference>
<name>A0A9W6LMA0_9FUSO</name>
<reference evidence="3" key="1">
    <citation type="submission" date="2022-12" db="EMBL/GenBank/DDBJ databases">
        <title>Reference genome sequencing for broad-spectrum identification of bacterial and archaeal isolates by mass spectrometry.</title>
        <authorList>
            <person name="Sekiguchi Y."/>
            <person name="Tourlousse D.M."/>
        </authorList>
    </citation>
    <scope>NUCLEOTIDE SEQUENCE</scope>
    <source>
        <strain evidence="3">10succ1</strain>
    </source>
</reference>